<dbReference type="PROSITE" id="PS50893">
    <property type="entry name" value="ABC_TRANSPORTER_2"/>
    <property type="match status" value="1"/>
</dbReference>
<dbReference type="PROSITE" id="PS00211">
    <property type="entry name" value="ABC_TRANSPORTER_1"/>
    <property type="match status" value="1"/>
</dbReference>
<keyword evidence="3" id="KW-0547">Nucleotide-binding</keyword>
<organism evidence="6 7">
    <name type="scientific">Pseudomonas kuykendallii</name>
    <dbReference type="NCBI Taxonomy" id="1007099"/>
    <lineage>
        <taxon>Bacteria</taxon>
        <taxon>Pseudomonadati</taxon>
        <taxon>Pseudomonadota</taxon>
        <taxon>Gammaproteobacteria</taxon>
        <taxon>Pseudomonadales</taxon>
        <taxon>Pseudomonadaceae</taxon>
        <taxon>Pseudomonas</taxon>
    </lineage>
</organism>
<proteinExistence type="inferred from homology"/>
<dbReference type="InterPro" id="IPR003593">
    <property type="entry name" value="AAA+_ATPase"/>
</dbReference>
<dbReference type="Proteomes" id="UP000249198">
    <property type="component" value="Unassembled WGS sequence"/>
</dbReference>
<reference evidence="6 7" key="1">
    <citation type="submission" date="2017-08" db="EMBL/GenBank/DDBJ databases">
        <title>Infants hospitalized years apart are colonized by the same room-sourced microbial strains.</title>
        <authorList>
            <person name="Brooks B."/>
            <person name="Olm M.R."/>
            <person name="Firek B.A."/>
            <person name="Baker R."/>
            <person name="Thomas B.C."/>
            <person name="Morowitz M.J."/>
            <person name="Banfield J.F."/>
        </authorList>
    </citation>
    <scope>NUCLEOTIDE SEQUENCE [LARGE SCALE GENOMIC DNA]</scope>
    <source>
        <strain evidence="6">S2_009_000_R2_77</strain>
    </source>
</reference>
<evidence type="ECO:0000259" key="5">
    <source>
        <dbReference type="PROSITE" id="PS50893"/>
    </source>
</evidence>
<dbReference type="InterPro" id="IPR050166">
    <property type="entry name" value="ABC_transporter_ATP-bind"/>
</dbReference>
<comment type="similarity">
    <text evidence="1">Belongs to the ABC transporter superfamily.</text>
</comment>
<accession>A0A2W5D828</accession>
<keyword evidence="2" id="KW-0813">Transport</keyword>
<dbReference type="Gene3D" id="3.40.50.300">
    <property type="entry name" value="P-loop containing nucleotide triphosphate hydrolases"/>
    <property type="match status" value="1"/>
</dbReference>
<dbReference type="EMBL" id="QFOH01000004">
    <property type="protein sequence ID" value="PZP25844.1"/>
    <property type="molecule type" value="Genomic_DNA"/>
</dbReference>
<evidence type="ECO:0000256" key="1">
    <source>
        <dbReference type="ARBA" id="ARBA00005417"/>
    </source>
</evidence>
<dbReference type="InterPro" id="IPR017871">
    <property type="entry name" value="ABC_transporter-like_CS"/>
</dbReference>
<dbReference type="PANTHER" id="PTHR42788">
    <property type="entry name" value="TAURINE IMPORT ATP-BINDING PROTEIN-RELATED"/>
    <property type="match status" value="1"/>
</dbReference>
<evidence type="ECO:0000256" key="3">
    <source>
        <dbReference type="ARBA" id="ARBA00022741"/>
    </source>
</evidence>
<dbReference type="InterPro" id="IPR027417">
    <property type="entry name" value="P-loop_NTPase"/>
</dbReference>
<protein>
    <submittedName>
        <fullName evidence="6">Nitrate ABC transporter ATP-binding protein</fullName>
    </submittedName>
</protein>
<feature type="domain" description="ABC transporter" evidence="5">
    <location>
        <begin position="63"/>
        <end position="301"/>
    </location>
</feature>
<dbReference type="GO" id="GO:0005524">
    <property type="term" value="F:ATP binding"/>
    <property type="evidence" value="ECO:0007669"/>
    <property type="project" value="UniProtKB-KW"/>
</dbReference>
<gene>
    <name evidence="6" type="ORF">DI599_04310</name>
</gene>
<evidence type="ECO:0000256" key="2">
    <source>
        <dbReference type="ARBA" id="ARBA00022448"/>
    </source>
</evidence>
<keyword evidence="4 6" id="KW-0067">ATP-binding</keyword>
<dbReference type="Pfam" id="PF00005">
    <property type="entry name" value="ABC_tran"/>
    <property type="match status" value="1"/>
</dbReference>
<evidence type="ECO:0000313" key="7">
    <source>
        <dbReference type="Proteomes" id="UP000249198"/>
    </source>
</evidence>
<dbReference type="AlphaFoldDB" id="A0A2W5D828"/>
<dbReference type="CDD" id="cd03293">
    <property type="entry name" value="ABC_NrtD_SsuB_transporters"/>
    <property type="match status" value="1"/>
</dbReference>
<evidence type="ECO:0000256" key="4">
    <source>
        <dbReference type="ARBA" id="ARBA00022840"/>
    </source>
</evidence>
<name>A0A2W5D828_9PSED</name>
<dbReference type="SMART" id="SM00382">
    <property type="entry name" value="AAA"/>
    <property type="match status" value="1"/>
</dbReference>
<evidence type="ECO:0000313" key="6">
    <source>
        <dbReference type="EMBL" id="PZP25844.1"/>
    </source>
</evidence>
<sequence length="319" mass="35546">MPVRAGRCTDQRASGLCGRQCQKDEEHRVSSISERTTGAFAYAEAASVPPGPVAAPSTEQPYVDLRNVSLVYGDDVDQTLAIDRLDLKVREGEFVAVVGPSGCGKSTLMKLVTGLLPPDSGAVFIQGKKADGPVAGVGMAFQNSTLLPWRSTLSNVMLPFELVQPHRKRLRKHHAEYVEKAKRLLDTVGLLEFADKFPWELSGGMQQRANVCRALVHEPKLLMLDEPFGALDAFTREELWLMTQDLWLKHRFSSILVTHDLREAVFLADRVIVLSKRPGRILLERQVDIPRPRALSCTFEPLFSDIVHEIREKIVEARG</sequence>
<dbReference type="GO" id="GO:0016887">
    <property type="term" value="F:ATP hydrolysis activity"/>
    <property type="evidence" value="ECO:0007669"/>
    <property type="project" value="InterPro"/>
</dbReference>
<comment type="caution">
    <text evidence="6">The sequence shown here is derived from an EMBL/GenBank/DDBJ whole genome shotgun (WGS) entry which is preliminary data.</text>
</comment>
<dbReference type="SUPFAM" id="SSF52540">
    <property type="entry name" value="P-loop containing nucleoside triphosphate hydrolases"/>
    <property type="match status" value="1"/>
</dbReference>
<dbReference type="InterPro" id="IPR003439">
    <property type="entry name" value="ABC_transporter-like_ATP-bd"/>
</dbReference>
<dbReference type="PANTHER" id="PTHR42788:SF13">
    <property type="entry name" value="ALIPHATIC SULFONATES IMPORT ATP-BINDING PROTEIN SSUB"/>
    <property type="match status" value="1"/>
</dbReference>